<evidence type="ECO:0000256" key="4">
    <source>
        <dbReference type="ARBA" id="ARBA00022691"/>
    </source>
</evidence>
<dbReference type="Gene3D" id="3.40.50.150">
    <property type="entry name" value="Vaccinia Virus protein VP39"/>
    <property type="match status" value="1"/>
</dbReference>
<evidence type="ECO:0000256" key="3">
    <source>
        <dbReference type="ARBA" id="ARBA00022679"/>
    </source>
</evidence>
<feature type="binding site" evidence="6">
    <location>
        <position position="131"/>
    </location>
    <ligand>
        <name>S-adenosyl-L-methionine</name>
        <dbReference type="ChEBI" id="CHEBI:59789"/>
    </ligand>
</feature>
<dbReference type="InterPro" id="IPR026024">
    <property type="entry name" value="Chemotaxis_MeTrfase_CheR"/>
</dbReference>
<evidence type="ECO:0000313" key="9">
    <source>
        <dbReference type="Proteomes" id="UP000549457"/>
    </source>
</evidence>
<dbReference type="InterPro" id="IPR022641">
    <property type="entry name" value="CheR_N"/>
</dbReference>
<dbReference type="PROSITE" id="PS50123">
    <property type="entry name" value="CHER"/>
    <property type="match status" value="1"/>
</dbReference>
<accession>A0A840SJ93</accession>
<dbReference type="SUPFAM" id="SSF47757">
    <property type="entry name" value="Chemotaxis receptor methyltransferase CheR, N-terminal domain"/>
    <property type="match status" value="1"/>
</dbReference>
<dbReference type="Proteomes" id="UP000549457">
    <property type="component" value="Unassembled WGS sequence"/>
</dbReference>
<keyword evidence="4 5" id="KW-0949">S-adenosyl-L-methionine</keyword>
<dbReference type="PRINTS" id="PR00996">
    <property type="entry name" value="CHERMTFRASE"/>
</dbReference>
<feature type="binding site" evidence="6">
    <location>
        <begin position="232"/>
        <end position="233"/>
    </location>
    <ligand>
        <name>S-adenosyl-L-methionine</name>
        <dbReference type="ChEBI" id="CHEBI:59789"/>
    </ligand>
</feature>
<feature type="binding site" evidence="6">
    <location>
        <position position="157"/>
    </location>
    <ligand>
        <name>S-adenosyl-L-methionine</name>
        <dbReference type="ChEBI" id="CHEBI:59789"/>
    </ligand>
</feature>
<feature type="binding site" evidence="6">
    <location>
        <position position="89"/>
    </location>
    <ligand>
        <name>S-adenosyl-L-methionine</name>
        <dbReference type="ChEBI" id="CHEBI:59789"/>
    </ligand>
</feature>
<keyword evidence="3 5" id="KW-0808">Transferase</keyword>
<dbReference type="Gene3D" id="1.10.155.10">
    <property type="entry name" value="Chemotaxis receptor methyltransferase CheR, N-terminal domain"/>
    <property type="match status" value="1"/>
</dbReference>
<evidence type="ECO:0000256" key="5">
    <source>
        <dbReference type="PIRNR" id="PIRNR000410"/>
    </source>
</evidence>
<dbReference type="EC" id="2.1.1.80" evidence="5"/>
<comment type="function">
    <text evidence="5">Methylation of the membrane-bound methyl-accepting chemotaxis proteins (MCP) to form gamma-glutamyl methyl ester residues in MCP.</text>
</comment>
<dbReference type="InterPro" id="IPR029063">
    <property type="entry name" value="SAM-dependent_MTases_sf"/>
</dbReference>
<dbReference type="RefSeq" id="WP_184146117.1">
    <property type="nucleotide sequence ID" value="NZ_JACHFM010000001.1"/>
</dbReference>
<evidence type="ECO:0000259" key="7">
    <source>
        <dbReference type="PROSITE" id="PS50123"/>
    </source>
</evidence>
<evidence type="ECO:0000256" key="6">
    <source>
        <dbReference type="PIRSR" id="PIRSR000410-1"/>
    </source>
</evidence>
<dbReference type="PANTHER" id="PTHR24422">
    <property type="entry name" value="CHEMOTAXIS PROTEIN METHYLTRANSFERASE"/>
    <property type="match status" value="1"/>
</dbReference>
<dbReference type="GO" id="GO:0008983">
    <property type="term" value="F:protein-glutamate O-methyltransferase activity"/>
    <property type="evidence" value="ECO:0007669"/>
    <property type="project" value="UniProtKB-EC"/>
</dbReference>
<dbReference type="InterPro" id="IPR022642">
    <property type="entry name" value="CheR_C"/>
</dbReference>
<dbReference type="SUPFAM" id="SSF53335">
    <property type="entry name" value="S-adenosyl-L-methionine-dependent methyltransferases"/>
    <property type="match status" value="1"/>
</dbReference>
<feature type="binding site" evidence="6">
    <location>
        <position position="87"/>
    </location>
    <ligand>
        <name>S-adenosyl-L-methionine</name>
        <dbReference type="ChEBI" id="CHEBI:59789"/>
    </ligand>
</feature>
<name>A0A840SJ93_9RHOB</name>
<dbReference type="EMBL" id="JACHFM010000001">
    <property type="protein sequence ID" value="MBB5220228.1"/>
    <property type="molecule type" value="Genomic_DNA"/>
</dbReference>
<feature type="domain" description="CheR-type methyltransferase" evidence="7">
    <location>
        <begin position="8"/>
        <end position="287"/>
    </location>
</feature>
<dbReference type="GO" id="GO:0032259">
    <property type="term" value="P:methylation"/>
    <property type="evidence" value="ECO:0007669"/>
    <property type="project" value="UniProtKB-KW"/>
</dbReference>
<sequence>MIIAAGAGSSRVSSITPEDFARLARLVQAEGGLSLPASKAPLVRARLARRVRALGLTSFADYVDLVSGQGTAARREREEMLYALTTNVTRFFREPHHFDALCQRVLPGLVARARAGGRVRFWSAGCSTGEEAYTLAMLLLEAMPEAATLDVQVLATDLDRRVLAIGRSGIYPGRVAQQVPPLLLARYFRQVVRGEEAGYSVGPAPRVLVRFRQLNLIRPWPIMDRFDVVFCRNVVIYFDAATERDVWMRISDRMLPGSILFIGHSERINTADLPMFRGDGVTAYRKV</sequence>
<dbReference type="SMART" id="SM00138">
    <property type="entry name" value="MeTrc"/>
    <property type="match status" value="1"/>
</dbReference>
<dbReference type="PIRSF" id="PIRSF000410">
    <property type="entry name" value="CheR"/>
    <property type="match status" value="1"/>
</dbReference>
<dbReference type="Pfam" id="PF01739">
    <property type="entry name" value="CheR"/>
    <property type="match status" value="1"/>
</dbReference>
<evidence type="ECO:0000313" key="8">
    <source>
        <dbReference type="EMBL" id="MBB5220228.1"/>
    </source>
</evidence>
<dbReference type="AlphaFoldDB" id="A0A840SJ93"/>
<evidence type="ECO:0000256" key="2">
    <source>
        <dbReference type="ARBA" id="ARBA00022603"/>
    </source>
</evidence>
<dbReference type="InterPro" id="IPR050903">
    <property type="entry name" value="Bact_Chemotaxis_MeTrfase"/>
</dbReference>
<proteinExistence type="predicted"/>
<gene>
    <name evidence="8" type="ORF">HNP73_000149</name>
</gene>
<comment type="catalytic activity">
    <reaction evidence="1 5">
        <text>L-glutamyl-[protein] + S-adenosyl-L-methionine = [protein]-L-glutamate 5-O-methyl ester + S-adenosyl-L-homocysteine</text>
        <dbReference type="Rhea" id="RHEA:24452"/>
        <dbReference type="Rhea" id="RHEA-COMP:10208"/>
        <dbReference type="Rhea" id="RHEA-COMP:10311"/>
        <dbReference type="ChEBI" id="CHEBI:29973"/>
        <dbReference type="ChEBI" id="CHEBI:57856"/>
        <dbReference type="ChEBI" id="CHEBI:59789"/>
        <dbReference type="ChEBI" id="CHEBI:82795"/>
        <dbReference type="EC" id="2.1.1.80"/>
    </reaction>
</comment>
<protein>
    <recommendedName>
        <fullName evidence="5">Chemotaxis protein methyltransferase</fullName>
        <ecNumber evidence="5">2.1.1.80</ecNumber>
    </recommendedName>
</protein>
<keyword evidence="2 5" id="KW-0489">Methyltransferase</keyword>
<feature type="binding site" evidence="6">
    <location>
        <position position="93"/>
    </location>
    <ligand>
        <name>S-adenosyl-L-methionine</name>
        <dbReference type="ChEBI" id="CHEBI:59789"/>
    </ligand>
</feature>
<dbReference type="PANTHER" id="PTHR24422:SF19">
    <property type="entry name" value="CHEMOTAXIS PROTEIN METHYLTRANSFERASE"/>
    <property type="match status" value="1"/>
</dbReference>
<dbReference type="InterPro" id="IPR000780">
    <property type="entry name" value="CheR_MeTrfase"/>
</dbReference>
<organism evidence="8 9">
    <name type="scientific">Amaricoccus macauensis</name>
    <dbReference type="NCBI Taxonomy" id="57001"/>
    <lineage>
        <taxon>Bacteria</taxon>
        <taxon>Pseudomonadati</taxon>
        <taxon>Pseudomonadota</taxon>
        <taxon>Alphaproteobacteria</taxon>
        <taxon>Rhodobacterales</taxon>
        <taxon>Paracoccaceae</taxon>
        <taxon>Amaricoccus</taxon>
    </lineage>
</organism>
<reference evidence="8 9" key="1">
    <citation type="submission" date="2020-08" db="EMBL/GenBank/DDBJ databases">
        <title>Genomic Encyclopedia of Type Strains, Phase IV (KMG-IV): sequencing the most valuable type-strain genomes for metagenomic binning, comparative biology and taxonomic classification.</title>
        <authorList>
            <person name="Goeker M."/>
        </authorList>
    </citation>
    <scope>NUCLEOTIDE SEQUENCE [LARGE SCALE GENOMIC DNA]</scope>
    <source>
        <strain evidence="8 9">DSM 101730</strain>
    </source>
</reference>
<evidence type="ECO:0000256" key="1">
    <source>
        <dbReference type="ARBA" id="ARBA00001541"/>
    </source>
</evidence>
<dbReference type="Pfam" id="PF03705">
    <property type="entry name" value="CheR_N"/>
    <property type="match status" value="1"/>
</dbReference>
<keyword evidence="9" id="KW-1185">Reference proteome</keyword>
<dbReference type="InterPro" id="IPR036804">
    <property type="entry name" value="CheR_N_sf"/>
</dbReference>
<comment type="caution">
    <text evidence="8">The sequence shown here is derived from an EMBL/GenBank/DDBJ whole genome shotgun (WGS) entry which is preliminary data.</text>
</comment>
<feature type="binding site" evidence="6">
    <location>
        <begin position="215"/>
        <end position="216"/>
    </location>
    <ligand>
        <name>S-adenosyl-L-methionine</name>
        <dbReference type="ChEBI" id="CHEBI:59789"/>
    </ligand>
</feature>